<dbReference type="AlphaFoldDB" id="A0AAW0FAX1"/>
<dbReference type="Gene3D" id="3.30.70.1510">
    <property type="entry name" value="THUMP domain-like"/>
    <property type="match status" value="1"/>
</dbReference>
<dbReference type="SUPFAM" id="SSF52402">
    <property type="entry name" value="Adenine nucleotide alpha hydrolases-like"/>
    <property type="match status" value="1"/>
</dbReference>
<organism evidence="8 9">
    <name type="scientific">Novymonas esmeraldas</name>
    <dbReference type="NCBI Taxonomy" id="1808958"/>
    <lineage>
        <taxon>Eukaryota</taxon>
        <taxon>Discoba</taxon>
        <taxon>Euglenozoa</taxon>
        <taxon>Kinetoplastea</taxon>
        <taxon>Metakinetoplastina</taxon>
        <taxon>Trypanosomatida</taxon>
        <taxon>Trypanosomatidae</taxon>
        <taxon>Novymonas</taxon>
    </lineage>
</organism>
<dbReference type="Proteomes" id="UP001430356">
    <property type="component" value="Unassembled WGS sequence"/>
</dbReference>
<dbReference type="Pfam" id="PF02568">
    <property type="entry name" value="ThiI"/>
    <property type="match status" value="1"/>
</dbReference>
<dbReference type="Gene3D" id="3.40.640.10">
    <property type="entry name" value="Type I PLP-dependent aspartate aminotransferase-like (Major domain)"/>
    <property type="match status" value="2"/>
</dbReference>
<evidence type="ECO:0000256" key="5">
    <source>
        <dbReference type="SAM" id="MobiDB-lite"/>
    </source>
</evidence>
<feature type="region of interest" description="Disordered" evidence="5">
    <location>
        <begin position="442"/>
        <end position="464"/>
    </location>
</feature>
<proteinExistence type="inferred from homology"/>
<evidence type="ECO:0000256" key="3">
    <source>
        <dbReference type="ARBA" id="ARBA00022741"/>
    </source>
</evidence>
<dbReference type="PANTHER" id="PTHR11601:SF34">
    <property type="entry name" value="CYSTEINE DESULFURASE"/>
    <property type="match status" value="1"/>
</dbReference>
<evidence type="ECO:0000313" key="9">
    <source>
        <dbReference type="Proteomes" id="UP001430356"/>
    </source>
</evidence>
<comment type="similarity">
    <text evidence="2">Belongs to the class-V pyridoxal-phosphate-dependent aminotransferase family. NifS/IscS subfamily.</text>
</comment>
<protein>
    <submittedName>
        <fullName evidence="8">Thiamine biosynthesis-like protein</fullName>
    </submittedName>
</protein>
<evidence type="ECO:0000256" key="4">
    <source>
        <dbReference type="ARBA" id="ARBA00022840"/>
    </source>
</evidence>
<dbReference type="EMBL" id="JAECZO010000023">
    <property type="protein sequence ID" value="KAK7202016.1"/>
    <property type="molecule type" value="Genomic_DNA"/>
</dbReference>
<keyword evidence="4" id="KW-0067">ATP-binding</keyword>
<comment type="cofactor">
    <cofactor evidence="1">
        <name>pyridoxal 5'-phosphate</name>
        <dbReference type="ChEBI" id="CHEBI:597326"/>
    </cofactor>
</comment>
<evidence type="ECO:0000313" key="8">
    <source>
        <dbReference type="EMBL" id="KAK7202016.1"/>
    </source>
</evidence>
<evidence type="ECO:0000259" key="7">
    <source>
        <dbReference type="Pfam" id="PF02568"/>
    </source>
</evidence>
<name>A0AAW0FAX1_9TRYP</name>
<sequence>MLSNKPGERLPTNPREFPDDRSPNYILKAKNGHFHFMMVEPDVSKNYLWYMSEPKLVTVPELEAEMRVPGRRWYATDKPGFELQKKNNAVAAEGEPYVCLHNMRNHELYWFGRRHAEPPVEKVTLVISVGELYLKSAIHRKRLVRVLMDNMRRVLKNPQIFRNGDTLIEVRKETPSREQLKQLALLPGIAKIYEGSQEKEDRKGDPRGAFICDGAQGIPITPDQRVLALISGGIDSPVAAYRMMTRGCLVNGVHFLNSTNDTASVVEKNRRICERLSSVQGRFDMHYVDISTLQSQIVANVPNHNRTLIYKWFMLSLAAGFDDSCFIVTGDSAGQVASQTVHNISTLYPTIRKAVIAPLIGVTKNYIIDEARRINTFDFSIQEGADCCQYMMCKSGANLMMGRRTLEACVRRVKLTELQVTREVYRDGKLCESSEFTYLPQSGMRPSSGAPVPAGPAKEASSEDDVHDVIYFDAAAGTMMPEQVKMAMLRAPEGNPNSMHMSGREARMAVEKVRSQLARIMCVPANDIIFTAGGTESNNIALNGYHVVREAWSHASTSENANVPAGATVVKVVDIVNHETGSVNRDLTRPKGGRLHIDASQGLLKINFASLDLSEVDSITVTAHKINGPVGVGAVYLRGLSCNKLFSGGSQEKGIRPGTENVPAIVGFGAALGLDRSHSIHKEIDVLMTEELERMGCEVNRRGETSGYIVHATLPEGYSNTDVVSRLSTKYHVEIGTGSACKTHEVNTTVYDTLGKKPAPTRSIRISWDSFATLNDAERVVSAMKNVLDEMKLKR</sequence>
<reference evidence="8 9" key="1">
    <citation type="journal article" date="2021" name="MBio">
        <title>A New Model Trypanosomatid, Novymonas esmeraldas: Genomic Perception of Its 'Candidatus Pandoraea novymonadis' Endosymbiont.</title>
        <authorList>
            <person name="Zakharova A."/>
            <person name="Saura A."/>
            <person name="Butenko A."/>
            <person name="Podesvova L."/>
            <person name="Warmusova S."/>
            <person name="Kostygov A.Y."/>
            <person name="Nenarokova A."/>
            <person name="Lukes J."/>
            <person name="Opperdoes F.R."/>
            <person name="Yurchenko V."/>
        </authorList>
    </citation>
    <scope>NUCLEOTIDE SEQUENCE [LARGE SCALE GENOMIC DNA]</scope>
    <source>
        <strain evidence="8 9">E262AT.01</strain>
    </source>
</reference>
<evidence type="ECO:0000259" key="6">
    <source>
        <dbReference type="Pfam" id="PF00266"/>
    </source>
</evidence>
<dbReference type="InterPro" id="IPR015421">
    <property type="entry name" value="PyrdxlP-dep_Trfase_major"/>
</dbReference>
<dbReference type="InterPro" id="IPR020536">
    <property type="entry name" value="ThiI_AANH"/>
</dbReference>
<dbReference type="GO" id="GO:0005524">
    <property type="term" value="F:ATP binding"/>
    <property type="evidence" value="ECO:0007669"/>
    <property type="project" value="UniProtKB-KW"/>
</dbReference>
<dbReference type="Pfam" id="PF00266">
    <property type="entry name" value="Aminotran_5"/>
    <property type="match status" value="2"/>
</dbReference>
<dbReference type="Gene3D" id="3.40.50.620">
    <property type="entry name" value="HUPs"/>
    <property type="match status" value="1"/>
</dbReference>
<dbReference type="SUPFAM" id="SSF53383">
    <property type="entry name" value="PLP-dependent transferases"/>
    <property type="match status" value="1"/>
</dbReference>
<feature type="domain" description="Thil AANH" evidence="7">
    <location>
        <begin position="224"/>
        <end position="394"/>
    </location>
</feature>
<evidence type="ECO:0000256" key="2">
    <source>
        <dbReference type="ARBA" id="ARBA00006490"/>
    </source>
</evidence>
<dbReference type="InterPro" id="IPR015422">
    <property type="entry name" value="PyrdxlP-dep_Trfase_small"/>
</dbReference>
<feature type="region of interest" description="Disordered" evidence="5">
    <location>
        <begin position="1"/>
        <end position="22"/>
    </location>
</feature>
<feature type="domain" description="Aminotransferase class V" evidence="6">
    <location>
        <begin position="470"/>
        <end position="546"/>
    </location>
</feature>
<feature type="compositionally biased region" description="Low complexity" evidence="5">
    <location>
        <begin position="446"/>
        <end position="457"/>
    </location>
</feature>
<evidence type="ECO:0000256" key="1">
    <source>
        <dbReference type="ARBA" id="ARBA00001933"/>
    </source>
</evidence>
<accession>A0AAW0FAX1</accession>
<dbReference type="InterPro" id="IPR000192">
    <property type="entry name" value="Aminotrans_V_dom"/>
</dbReference>
<dbReference type="InterPro" id="IPR015424">
    <property type="entry name" value="PyrdxlP-dep_Trfase"/>
</dbReference>
<comment type="caution">
    <text evidence="8">The sequence shown here is derived from an EMBL/GenBank/DDBJ whole genome shotgun (WGS) entry which is preliminary data.</text>
</comment>
<dbReference type="GO" id="GO:0004810">
    <property type="term" value="F:CCA tRNA nucleotidyltransferase activity"/>
    <property type="evidence" value="ECO:0007669"/>
    <property type="project" value="InterPro"/>
</dbReference>
<dbReference type="SUPFAM" id="SSF143437">
    <property type="entry name" value="THUMP domain-like"/>
    <property type="match status" value="1"/>
</dbReference>
<keyword evidence="3" id="KW-0547">Nucleotide-binding</keyword>
<gene>
    <name evidence="8" type="ORF">NESM_000269900</name>
</gene>
<dbReference type="PANTHER" id="PTHR11601">
    <property type="entry name" value="CYSTEINE DESULFURYLASE FAMILY MEMBER"/>
    <property type="match status" value="1"/>
</dbReference>
<dbReference type="Gene3D" id="3.90.1150.10">
    <property type="entry name" value="Aspartate Aminotransferase, domain 1"/>
    <property type="match status" value="2"/>
</dbReference>
<feature type="domain" description="Aminotransferase class V" evidence="6">
    <location>
        <begin position="589"/>
        <end position="779"/>
    </location>
</feature>
<dbReference type="InterPro" id="IPR014729">
    <property type="entry name" value="Rossmann-like_a/b/a_fold"/>
</dbReference>
<keyword evidence="9" id="KW-1185">Reference proteome</keyword>